<evidence type="ECO:0000313" key="2">
    <source>
        <dbReference type="Proteomes" id="UP000545606"/>
    </source>
</evidence>
<dbReference type="Proteomes" id="UP000545606">
    <property type="component" value="Unassembled WGS sequence"/>
</dbReference>
<dbReference type="RefSeq" id="WP_181834817.1">
    <property type="nucleotide sequence ID" value="NZ_JACERN010000014.1"/>
</dbReference>
<dbReference type="EMBL" id="JACERN010000014">
    <property type="protein sequence ID" value="MBA4707538.1"/>
    <property type="molecule type" value="Genomic_DNA"/>
</dbReference>
<proteinExistence type="predicted"/>
<keyword evidence="2" id="KW-1185">Reference proteome</keyword>
<accession>A0A838Y0V7</accession>
<gene>
    <name evidence="1" type="ORF">H2Z84_03900</name>
</gene>
<organism evidence="1 2">
    <name type="scientific">Aquitalea aquatica</name>
    <dbReference type="NCBI Taxonomy" id="3044273"/>
    <lineage>
        <taxon>Bacteria</taxon>
        <taxon>Pseudomonadati</taxon>
        <taxon>Pseudomonadota</taxon>
        <taxon>Betaproteobacteria</taxon>
        <taxon>Neisseriales</taxon>
        <taxon>Chromobacteriaceae</taxon>
        <taxon>Aquitalea</taxon>
    </lineage>
</organism>
<evidence type="ECO:0000313" key="1">
    <source>
        <dbReference type="EMBL" id="MBA4707538.1"/>
    </source>
</evidence>
<sequence>MNEQEKEQLNKIGRSLLDAAKGTRPDLEEFVKSLDGPEIRAINQKDVESILQITLTLLQAIVGSVEDIDTLLTGKDNGAE</sequence>
<name>A0A838Y0V7_9NEIS</name>
<comment type="caution">
    <text evidence="1">The sequence shown here is derived from an EMBL/GenBank/DDBJ whole genome shotgun (WGS) entry which is preliminary data.</text>
</comment>
<reference evidence="1 2" key="1">
    <citation type="submission" date="2020-07" db="EMBL/GenBank/DDBJ databases">
        <title>Draft genome sequence of violacein-producing bacteria and related species.</title>
        <authorList>
            <person name="Wilson H.S."/>
            <person name="De Leon M.E."/>
        </authorList>
    </citation>
    <scope>NUCLEOTIDE SEQUENCE [LARGE SCALE GENOMIC DNA]</scope>
    <source>
        <strain evidence="1 2">HSC-21Su07</strain>
    </source>
</reference>
<protein>
    <submittedName>
        <fullName evidence="1">Uncharacterized protein</fullName>
    </submittedName>
</protein>
<dbReference type="AlphaFoldDB" id="A0A838Y0V7"/>